<evidence type="ECO:0000256" key="6">
    <source>
        <dbReference type="ARBA" id="ARBA00022837"/>
    </source>
</evidence>
<feature type="region of interest" description="Disordered" evidence="8">
    <location>
        <begin position="195"/>
        <end position="230"/>
    </location>
</feature>
<keyword evidence="7" id="KW-0865">Zymogen</keyword>
<dbReference type="InterPro" id="IPR000209">
    <property type="entry name" value="Peptidase_S8/S53_dom"/>
</dbReference>
<dbReference type="SUPFAM" id="SSF54897">
    <property type="entry name" value="Protease propeptides/inhibitors"/>
    <property type="match status" value="1"/>
</dbReference>
<comment type="cofactor">
    <cofactor evidence="1">
        <name>Ca(2+)</name>
        <dbReference type="ChEBI" id="CHEBI:29108"/>
    </cofactor>
</comment>
<evidence type="ECO:0000256" key="8">
    <source>
        <dbReference type="SAM" id="MobiDB-lite"/>
    </source>
</evidence>
<keyword evidence="3" id="KW-0479">Metal-binding</keyword>
<dbReference type="PANTHER" id="PTHR14218:SF15">
    <property type="entry name" value="TRIPEPTIDYL-PEPTIDASE 1"/>
    <property type="match status" value="1"/>
</dbReference>
<evidence type="ECO:0000256" key="7">
    <source>
        <dbReference type="ARBA" id="ARBA00023145"/>
    </source>
</evidence>
<dbReference type="InterPro" id="IPR023828">
    <property type="entry name" value="Peptidase_S8_Ser-AS"/>
</dbReference>
<evidence type="ECO:0000256" key="2">
    <source>
        <dbReference type="ARBA" id="ARBA00022670"/>
    </source>
</evidence>
<evidence type="ECO:0000313" key="11">
    <source>
        <dbReference type="EMBL" id="UZJ24713.1"/>
    </source>
</evidence>
<accession>A0ABY6P0N1</accession>
<proteinExistence type="predicted"/>
<evidence type="ECO:0000256" key="4">
    <source>
        <dbReference type="ARBA" id="ARBA00022801"/>
    </source>
</evidence>
<evidence type="ECO:0000256" key="3">
    <source>
        <dbReference type="ARBA" id="ARBA00022723"/>
    </source>
</evidence>
<dbReference type="SMART" id="SM00944">
    <property type="entry name" value="Pro-kuma_activ"/>
    <property type="match status" value="1"/>
</dbReference>
<dbReference type="RefSeq" id="WP_265382819.1">
    <property type="nucleotide sequence ID" value="NZ_CP110615.1"/>
</dbReference>
<dbReference type="Pfam" id="PF09286">
    <property type="entry name" value="Pro-kuma_activ"/>
    <property type="match status" value="1"/>
</dbReference>
<dbReference type="Gene3D" id="3.40.50.200">
    <property type="entry name" value="Peptidase S8/S53 domain"/>
    <property type="match status" value="1"/>
</dbReference>
<dbReference type="PROSITE" id="PS51695">
    <property type="entry name" value="SEDOLISIN"/>
    <property type="match status" value="1"/>
</dbReference>
<keyword evidence="5" id="KW-0720">Serine protease</keyword>
<dbReference type="InterPro" id="IPR030400">
    <property type="entry name" value="Sedolisin_dom"/>
</dbReference>
<name>A0ABY6P0N1_9NOCA</name>
<feature type="signal peptide" evidence="9">
    <location>
        <begin position="1"/>
        <end position="35"/>
    </location>
</feature>
<sequence>MSRPPRSPRRTAALVAVTTVTALTALSTVAGTASAAPSSPRAIPGSVPSWAVSANDVGTTAADTSVEGEIYLPLRDQAGAQALATAVSTPGDAKYGQYLTPAGWIRTYAPTRADLRTITDFVTSQGLTITAVPASRQYVVFRGSASVINAAFSTTLHTYDYSGQQLVAPSSDPKAPAAVAAKVAGVTIDQGRHVTRPDLVAPGAGTDMASPEAQQRSAPPAAPAPATTPAPCSTYFGQHTVTTPKAYGQKSFPTNICGYTPGQLRSAYNLDKGINAGNDGSGQTVAIIDAYASPSIVSDTNTYALKTGSPPLTSATYKQIVPKVSDFSDTAACGTTGGWQGEQTLDVQSAHGVAPGAQLLYVGGFNCGGGLDIAMSTILDQKLATIVSNSYGYAGEAVPDSVISGEQNQHVQAAVEGIGLYFSSGDSGDEVAKLGYKSPDFPATSPYVTSVGGTSLEVAANGGYTTETGWGSATDQIKDGALVSPLPGTFRGGAGGGVSDKFAQPAYQRGVVPDALANSKGGGAARVSPDVASLADPYTGFLIGLSPITDDATQNTGAFTTETYGGTSLASPLTAAQVALVQQATGRTVGFANPALYAGYKLDPTITRDVQPLKPAGAVVYTSASSGNTFLISLDKDSSLTTTKGYDQTTGLGSIDVPRMIASMKG</sequence>
<dbReference type="CDD" id="cd04056">
    <property type="entry name" value="Peptidases_S53"/>
    <property type="match status" value="1"/>
</dbReference>
<keyword evidence="4" id="KW-0378">Hydrolase</keyword>
<protein>
    <submittedName>
        <fullName evidence="11">S53 family serine peptidase</fullName>
    </submittedName>
</protein>
<dbReference type="CDD" id="cd11377">
    <property type="entry name" value="Pro-peptidase_S53"/>
    <property type="match status" value="1"/>
</dbReference>
<evidence type="ECO:0000259" key="10">
    <source>
        <dbReference type="PROSITE" id="PS51695"/>
    </source>
</evidence>
<keyword evidence="6" id="KW-0106">Calcium</keyword>
<dbReference type="SUPFAM" id="SSF52743">
    <property type="entry name" value="Subtilisin-like"/>
    <property type="match status" value="1"/>
</dbReference>
<dbReference type="InterPro" id="IPR015366">
    <property type="entry name" value="S53_propep"/>
</dbReference>
<dbReference type="EMBL" id="CP110615">
    <property type="protein sequence ID" value="UZJ24713.1"/>
    <property type="molecule type" value="Genomic_DNA"/>
</dbReference>
<evidence type="ECO:0000256" key="5">
    <source>
        <dbReference type="ARBA" id="ARBA00022825"/>
    </source>
</evidence>
<dbReference type="Pfam" id="PF00082">
    <property type="entry name" value="Peptidase_S8"/>
    <property type="match status" value="1"/>
</dbReference>
<feature type="domain" description="Peptidase S53" evidence="10">
    <location>
        <begin position="258"/>
        <end position="666"/>
    </location>
</feature>
<organism evidence="11 12">
    <name type="scientific">Rhodococcus antarcticus</name>
    <dbReference type="NCBI Taxonomy" id="2987751"/>
    <lineage>
        <taxon>Bacteria</taxon>
        <taxon>Bacillati</taxon>
        <taxon>Actinomycetota</taxon>
        <taxon>Actinomycetes</taxon>
        <taxon>Mycobacteriales</taxon>
        <taxon>Nocardiaceae</taxon>
        <taxon>Rhodococcus</taxon>
    </lineage>
</organism>
<dbReference type="PROSITE" id="PS00138">
    <property type="entry name" value="SUBTILASE_SER"/>
    <property type="match status" value="1"/>
</dbReference>
<reference evidence="11" key="1">
    <citation type="submission" date="2022-10" db="EMBL/GenBank/DDBJ databases">
        <title>Rhodococcus sp.75.</title>
        <authorList>
            <person name="Sun M."/>
        </authorList>
    </citation>
    <scope>NUCLEOTIDE SEQUENCE</scope>
    <source>
        <strain evidence="11">75</strain>
    </source>
</reference>
<dbReference type="PANTHER" id="PTHR14218">
    <property type="entry name" value="PROTEASE S8 TRIPEPTIDYL PEPTIDASE I CLN2"/>
    <property type="match status" value="1"/>
</dbReference>
<evidence type="ECO:0000256" key="9">
    <source>
        <dbReference type="SAM" id="SignalP"/>
    </source>
</evidence>
<keyword evidence="9" id="KW-0732">Signal</keyword>
<feature type="chain" id="PRO_5046683104" evidence="9">
    <location>
        <begin position="36"/>
        <end position="666"/>
    </location>
</feature>
<dbReference type="Proteomes" id="UP001164965">
    <property type="component" value="Chromosome"/>
</dbReference>
<evidence type="ECO:0000313" key="12">
    <source>
        <dbReference type="Proteomes" id="UP001164965"/>
    </source>
</evidence>
<evidence type="ECO:0000256" key="1">
    <source>
        <dbReference type="ARBA" id="ARBA00001913"/>
    </source>
</evidence>
<keyword evidence="2" id="KW-0645">Protease</keyword>
<gene>
    <name evidence="11" type="ORF">RHODO2019_16615</name>
</gene>
<keyword evidence="12" id="KW-1185">Reference proteome</keyword>
<dbReference type="InterPro" id="IPR050819">
    <property type="entry name" value="Tripeptidyl-peptidase_I"/>
</dbReference>
<dbReference type="InterPro" id="IPR036852">
    <property type="entry name" value="Peptidase_S8/S53_dom_sf"/>
</dbReference>